<dbReference type="Pfam" id="PF02653">
    <property type="entry name" value="BPD_transp_2"/>
    <property type="match status" value="1"/>
</dbReference>
<dbReference type="PANTHER" id="PTHR32196:SF21">
    <property type="entry name" value="ABC TRANSPORTER PERMEASE PROTEIN YPHD-RELATED"/>
    <property type="match status" value="1"/>
</dbReference>
<keyword evidence="5 8" id="KW-0812">Transmembrane</keyword>
<evidence type="ECO:0000256" key="3">
    <source>
        <dbReference type="ARBA" id="ARBA00022475"/>
    </source>
</evidence>
<evidence type="ECO:0000256" key="4">
    <source>
        <dbReference type="ARBA" id="ARBA00022519"/>
    </source>
</evidence>
<dbReference type="GO" id="GO:0005886">
    <property type="term" value="C:plasma membrane"/>
    <property type="evidence" value="ECO:0007669"/>
    <property type="project" value="UniProtKB-SubCell"/>
</dbReference>
<protein>
    <submittedName>
        <fullName evidence="9">Monosaccharide ABC transporter membrane protein, CUT2 family</fullName>
    </submittedName>
</protein>
<keyword evidence="3" id="KW-1003">Cell membrane</keyword>
<feature type="transmembrane region" description="Helical" evidence="8">
    <location>
        <begin position="150"/>
        <end position="168"/>
    </location>
</feature>
<accession>A0A1X7D4P2</accession>
<dbReference type="GO" id="GO:0022857">
    <property type="term" value="F:transmembrane transporter activity"/>
    <property type="evidence" value="ECO:0007669"/>
    <property type="project" value="InterPro"/>
</dbReference>
<gene>
    <name evidence="9" type="ORF">SAMN06295900_102377</name>
</gene>
<proteinExistence type="predicted"/>
<feature type="transmembrane region" description="Helical" evidence="8">
    <location>
        <begin position="27"/>
        <end position="45"/>
    </location>
</feature>
<evidence type="ECO:0000256" key="2">
    <source>
        <dbReference type="ARBA" id="ARBA00022448"/>
    </source>
</evidence>
<name>A0A1X7D4P2_TRICW</name>
<feature type="transmembrane region" description="Helical" evidence="8">
    <location>
        <begin position="57"/>
        <end position="84"/>
    </location>
</feature>
<keyword evidence="2" id="KW-0813">Transport</keyword>
<evidence type="ECO:0000256" key="1">
    <source>
        <dbReference type="ARBA" id="ARBA00004651"/>
    </source>
</evidence>
<feature type="transmembrane region" description="Helical" evidence="8">
    <location>
        <begin position="180"/>
        <end position="201"/>
    </location>
</feature>
<organism evidence="9 10">
    <name type="scientific">Trinickia caryophylli</name>
    <name type="common">Paraburkholderia caryophylli</name>
    <dbReference type="NCBI Taxonomy" id="28094"/>
    <lineage>
        <taxon>Bacteria</taxon>
        <taxon>Pseudomonadati</taxon>
        <taxon>Pseudomonadota</taxon>
        <taxon>Betaproteobacteria</taxon>
        <taxon>Burkholderiales</taxon>
        <taxon>Burkholderiaceae</taxon>
        <taxon>Trinickia</taxon>
    </lineage>
</organism>
<feature type="transmembrane region" description="Helical" evidence="8">
    <location>
        <begin position="91"/>
        <end position="113"/>
    </location>
</feature>
<dbReference type="InterPro" id="IPR001851">
    <property type="entry name" value="ABC_transp_permease"/>
</dbReference>
<dbReference type="GeneID" id="95552301"/>
<evidence type="ECO:0000313" key="9">
    <source>
        <dbReference type="EMBL" id="SMF08629.1"/>
    </source>
</evidence>
<evidence type="ECO:0000313" key="10">
    <source>
        <dbReference type="Proteomes" id="UP000192911"/>
    </source>
</evidence>
<feature type="transmembrane region" description="Helical" evidence="8">
    <location>
        <begin position="290"/>
        <end position="312"/>
    </location>
</feature>
<dbReference type="EMBL" id="FXAH01000002">
    <property type="protein sequence ID" value="SMF08629.1"/>
    <property type="molecule type" value="Genomic_DNA"/>
</dbReference>
<comment type="subcellular location">
    <subcellularLocation>
        <location evidence="1">Cell membrane</location>
        <topology evidence="1">Multi-pass membrane protein</topology>
    </subcellularLocation>
</comment>
<feature type="transmembrane region" description="Helical" evidence="8">
    <location>
        <begin position="236"/>
        <end position="254"/>
    </location>
</feature>
<reference evidence="10" key="1">
    <citation type="submission" date="2017-04" db="EMBL/GenBank/DDBJ databases">
        <authorList>
            <person name="Varghese N."/>
            <person name="Submissions S."/>
        </authorList>
    </citation>
    <scope>NUCLEOTIDE SEQUENCE [LARGE SCALE GENOMIC DNA]</scope>
    <source>
        <strain evidence="10">Ballard 720</strain>
    </source>
</reference>
<dbReference type="CDD" id="cd06579">
    <property type="entry name" value="TM_PBP1_transp_AraH_like"/>
    <property type="match status" value="1"/>
</dbReference>
<evidence type="ECO:0000256" key="5">
    <source>
        <dbReference type="ARBA" id="ARBA00022692"/>
    </source>
</evidence>
<evidence type="ECO:0000256" key="8">
    <source>
        <dbReference type="SAM" id="Phobius"/>
    </source>
</evidence>
<dbReference type="AlphaFoldDB" id="A0A1X7D4P2"/>
<dbReference type="PANTHER" id="PTHR32196">
    <property type="entry name" value="ABC TRANSPORTER PERMEASE PROTEIN YPHD-RELATED-RELATED"/>
    <property type="match status" value="1"/>
</dbReference>
<sequence length="340" mass="34869">MRVPAMTSTADVAGIAPRKWRLPQETGILLVLFAIALAFEGLGWMERGQSFLYNPQGLMIMVLRVSEIGLIAVGVTMVIIAGGIDLSSGSVVALSAMIAGSLAQAGGFGATVFPGLTDLPVAVPVIAGVLAGGFCGLVNGMVTVRSNVPPFIVTLGMMVSARGLARYYTHGQPISMFTDAYSAIGNGAKPVAIFLIAALIFHIVLRYTRYGKCLYAIGGNVHAARVSGIAVGQSLIAVYVIAGLLSGLAGVVVSARAQTSQSGMGLSYELDAIAAAVIGGTSLAGGVGRITGTVIGALILGVISSGFIFLGIDSYIQEIVKGGIIVAAVIADQYRKRHTR</sequence>
<dbReference type="RefSeq" id="WP_085225143.1">
    <property type="nucleotide sequence ID" value="NZ_BSQD01000002.1"/>
</dbReference>
<keyword evidence="10" id="KW-1185">Reference proteome</keyword>
<keyword evidence="6 8" id="KW-1133">Transmembrane helix</keyword>
<dbReference type="Proteomes" id="UP000192911">
    <property type="component" value="Unassembled WGS sequence"/>
</dbReference>
<feature type="transmembrane region" description="Helical" evidence="8">
    <location>
        <begin position="119"/>
        <end position="138"/>
    </location>
</feature>
<dbReference type="STRING" id="28094.SAMN06295900_102377"/>
<evidence type="ECO:0000256" key="7">
    <source>
        <dbReference type="ARBA" id="ARBA00023136"/>
    </source>
</evidence>
<keyword evidence="7 8" id="KW-0472">Membrane</keyword>
<keyword evidence="4" id="KW-0997">Cell inner membrane</keyword>
<evidence type="ECO:0000256" key="6">
    <source>
        <dbReference type="ARBA" id="ARBA00022989"/>
    </source>
</evidence>